<name>Q4S5C1_TETNG</name>
<proteinExistence type="predicted"/>
<gene>
    <name evidence="1" type="ORF">GSTENG00023799001</name>
</gene>
<reference evidence="1" key="2">
    <citation type="submission" date="2004-02" db="EMBL/GenBank/DDBJ databases">
        <authorList>
            <consortium name="Genoscope"/>
            <consortium name="Whitehead Institute Centre for Genome Research"/>
        </authorList>
    </citation>
    <scope>NUCLEOTIDE SEQUENCE</scope>
</reference>
<organism evidence="1">
    <name type="scientific">Tetraodon nigroviridis</name>
    <name type="common">Spotted green pufferfish</name>
    <name type="synonym">Chelonodon nigroviridis</name>
    <dbReference type="NCBI Taxonomy" id="99883"/>
    <lineage>
        <taxon>Eukaryota</taxon>
        <taxon>Metazoa</taxon>
        <taxon>Chordata</taxon>
        <taxon>Craniata</taxon>
        <taxon>Vertebrata</taxon>
        <taxon>Euteleostomi</taxon>
        <taxon>Actinopterygii</taxon>
        <taxon>Neopterygii</taxon>
        <taxon>Teleostei</taxon>
        <taxon>Neoteleostei</taxon>
        <taxon>Acanthomorphata</taxon>
        <taxon>Eupercaria</taxon>
        <taxon>Tetraodontiformes</taxon>
        <taxon>Tetradontoidea</taxon>
        <taxon>Tetraodontidae</taxon>
        <taxon>Tetraodon</taxon>
    </lineage>
</organism>
<dbReference type="AlphaFoldDB" id="Q4S5C1"/>
<dbReference type="EMBL" id="CAAE01014731">
    <property type="protein sequence ID" value="CAG04161.1"/>
    <property type="molecule type" value="Genomic_DNA"/>
</dbReference>
<reference evidence="1" key="1">
    <citation type="journal article" date="2004" name="Nature">
        <title>Genome duplication in the teleost fish Tetraodon nigroviridis reveals the early vertebrate proto-karyotype.</title>
        <authorList>
            <person name="Jaillon O."/>
            <person name="Aury J.-M."/>
            <person name="Brunet F."/>
            <person name="Petit J.-L."/>
            <person name="Stange-Thomann N."/>
            <person name="Mauceli E."/>
            <person name="Bouneau L."/>
            <person name="Fischer C."/>
            <person name="Ozouf-Costaz C."/>
            <person name="Bernot A."/>
            <person name="Nicaud S."/>
            <person name="Jaffe D."/>
            <person name="Fisher S."/>
            <person name="Lutfalla G."/>
            <person name="Dossat C."/>
            <person name="Segurens B."/>
            <person name="Dasilva C."/>
            <person name="Salanoubat M."/>
            <person name="Levy M."/>
            <person name="Boudet N."/>
            <person name="Castellano S."/>
            <person name="Anthouard V."/>
            <person name="Jubin C."/>
            <person name="Castelli V."/>
            <person name="Katinka M."/>
            <person name="Vacherie B."/>
            <person name="Biemont C."/>
            <person name="Skalli Z."/>
            <person name="Cattolico L."/>
            <person name="Poulain J."/>
            <person name="De Berardinis V."/>
            <person name="Cruaud C."/>
            <person name="Duprat S."/>
            <person name="Brottier P."/>
            <person name="Coutanceau J.-P."/>
            <person name="Gouzy J."/>
            <person name="Parra G."/>
            <person name="Lardier G."/>
            <person name="Chapple C."/>
            <person name="McKernan K.J."/>
            <person name="McEwan P."/>
            <person name="Bosak S."/>
            <person name="Kellis M."/>
            <person name="Volff J.-N."/>
            <person name="Guigo R."/>
            <person name="Zody M.C."/>
            <person name="Mesirov J."/>
            <person name="Lindblad-Toh K."/>
            <person name="Birren B."/>
            <person name="Nusbaum C."/>
            <person name="Kahn D."/>
            <person name="Robinson-Rechavi M."/>
            <person name="Laudet V."/>
            <person name="Schachter V."/>
            <person name="Quetier F."/>
            <person name="Saurin W."/>
            <person name="Scarpelli C."/>
            <person name="Wincker P."/>
            <person name="Lander E.S."/>
            <person name="Weissenbach J."/>
            <person name="Roest Crollius H."/>
        </authorList>
    </citation>
    <scope>NUCLEOTIDE SEQUENCE [LARGE SCALE GENOMIC DNA]</scope>
</reference>
<evidence type="ECO:0000313" key="1">
    <source>
        <dbReference type="EMBL" id="CAG04161.1"/>
    </source>
</evidence>
<dbReference type="KEGG" id="tng:GSTEN00023799G001"/>
<comment type="caution">
    <text evidence="1">The sequence shown here is derived from an EMBL/GenBank/DDBJ whole genome shotgun (WGS) entry which is preliminary data.</text>
</comment>
<accession>Q4S5C1</accession>
<sequence>MPELPNVITGLFVVNSSLIEKYMKRCCMNVGSLLVSQSPRWPAEDSLACAP</sequence>
<protein>
    <submittedName>
        <fullName evidence="1">(spotted green pufferfish) hypothetical protein</fullName>
    </submittedName>
</protein>